<dbReference type="PANTHER" id="PTHR30055">
    <property type="entry name" value="HTH-TYPE TRANSCRIPTIONAL REGULATOR RUTR"/>
    <property type="match status" value="1"/>
</dbReference>
<dbReference type="AlphaFoldDB" id="A0A286GH71"/>
<sequence>MPPTEKALDRRRALVRAAATLLPVLGLRGTTTRAVTDHAGVGTGLLNHYFRWPELRAAAWGAVFDAVAETQYADGATNPSGAMERYCTTAFMEESRPYWQLWIEACDLAPADPALARELARAQARLTDGLAQTLRHGVAAGCWTLADPAATAVRLGALHDGLVALLLSGIGGIGPAEAERHLRTAFALECGLPADRARP</sequence>
<dbReference type="InterPro" id="IPR009057">
    <property type="entry name" value="Homeodomain-like_sf"/>
</dbReference>
<dbReference type="InterPro" id="IPR039538">
    <property type="entry name" value="BetI_C"/>
</dbReference>
<evidence type="ECO:0000256" key="2">
    <source>
        <dbReference type="ARBA" id="ARBA00023015"/>
    </source>
</evidence>
<dbReference type="InterPro" id="IPR050109">
    <property type="entry name" value="HTH-type_TetR-like_transc_reg"/>
</dbReference>
<keyword evidence="2" id="KW-0805">Transcription regulation</keyword>
<evidence type="ECO:0000313" key="8">
    <source>
        <dbReference type="Proteomes" id="UP000219621"/>
    </source>
</evidence>
<keyword evidence="8" id="KW-1185">Reference proteome</keyword>
<feature type="domain" description="HTH tetR-type" evidence="5">
    <location>
        <begin position="15"/>
        <end position="51"/>
    </location>
</feature>
<dbReference type="EMBL" id="OCNJ01000004">
    <property type="protein sequence ID" value="SOD94566.1"/>
    <property type="molecule type" value="Genomic_DNA"/>
</dbReference>
<dbReference type="GO" id="GO:0003700">
    <property type="term" value="F:DNA-binding transcription factor activity"/>
    <property type="evidence" value="ECO:0007669"/>
    <property type="project" value="TreeGrafter"/>
</dbReference>
<dbReference type="Pfam" id="PF13977">
    <property type="entry name" value="TetR_C_6"/>
    <property type="match status" value="1"/>
</dbReference>
<dbReference type="SUPFAM" id="SSF48498">
    <property type="entry name" value="Tetracyclin repressor-like, C-terminal domain"/>
    <property type="match status" value="1"/>
</dbReference>
<evidence type="ECO:0000256" key="4">
    <source>
        <dbReference type="ARBA" id="ARBA00023163"/>
    </source>
</evidence>
<evidence type="ECO:0000259" key="6">
    <source>
        <dbReference type="Pfam" id="PF13977"/>
    </source>
</evidence>
<dbReference type="Proteomes" id="UP000219621">
    <property type="component" value="Unassembled WGS sequence"/>
</dbReference>
<evidence type="ECO:0000256" key="3">
    <source>
        <dbReference type="ARBA" id="ARBA00023125"/>
    </source>
</evidence>
<evidence type="ECO:0000256" key="1">
    <source>
        <dbReference type="ARBA" id="ARBA00022491"/>
    </source>
</evidence>
<evidence type="ECO:0000259" key="5">
    <source>
        <dbReference type="Pfam" id="PF00440"/>
    </source>
</evidence>
<dbReference type="RefSeq" id="WP_097279010.1">
    <property type="nucleotide sequence ID" value="NZ_OCNJ01000004.1"/>
</dbReference>
<reference evidence="7 8" key="1">
    <citation type="submission" date="2017-09" db="EMBL/GenBank/DDBJ databases">
        <authorList>
            <person name="Ehlers B."/>
            <person name="Leendertz F.H."/>
        </authorList>
    </citation>
    <scope>NUCLEOTIDE SEQUENCE [LARGE SCALE GENOMIC DNA]</scope>
    <source>
        <strain evidence="7 8">USBA 140</strain>
    </source>
</reference>
<proteinExistence type="predicted"/>
<dbReference type="GO" id="GO:0000976">
    <property type="term" value="F:transcription cis-regulatory region binding"/>
    <property type="evidence" value="ECO:0007669"/>
    <property type="project" value="TreeGrafter"/>
</dbReference>
<keyword evidence="4" id="KW-0804">Transcription</keyword>
<protein>
    <submittedName>
        <fullName evidence="7">Transcriptional regulator, TetR family</fullName>
    </submittedName>
</protein>
<feature type="domain" description="BetI-type transcriptional repressor C-terminal" evidence="6">
    <location>
        <begin position="92"/>
        <end position="187"/>
    </location>
</feature>
<keyword evidence="3" id="KW-0238">DNA-binding</keyword>
<organism evidence="7 8">
    <name type="scientific">Caenispirillum bisanense</name>
    <dbReference type="NCBI Taxonomy" id="414052"/>
    <lineage>
        <taxon>Bacteria</taxon>
        <taxon>Pseudomonadati</taxon>
        <taxon>Pseudomonadota</taxon>
        <taxon>Alphaproteobacteria</taxon>
        <taxon>Rhodospirillales</taxon>
        <taxon>Novispirillaceae</taxon>
        <taxon>Caenispirillum</taxon>
    </lineage>
</organism>
<gene>
    <name evidence="7" type="ORF">SAMN05421508_10432</name>
</gene>
<keyword evidence="1" id="KW-0678">Repressor</keyword>
<name>A0A286GH71_9PROT</name>
<dbReference type="OrthoDB" id="8689326at2"/>
<evidence type="ECO:0000313" key="7">
    <source>
        <dbReference type="EMBL" id="SOD94566.1"/>
    </source>
</evidence>
<dbReference type="PANTHER" id="PTHR30055:SF234">
    <property type="entry name" value="HTH-TYPE TRANSCRIPTIONAL REGULATOR BETI"/>
    <property type="match status" value="1"/>
</dbReference>
<dbReference type="SUPFAM" id="SSF46689">
    <property type="entry name" value="Homeodomain-like"/>
    <property type="match status" value="1"/>
</dbReference>
<dbReference type="Pfam" id="PF00440">
    <property type="entry name" value="TetR_N"/>
    <property type="match status" value="1"/>
</dbReference>
<accession>A0A286GH71</accession>
<dbReference type="InterPro" id="IPR036271">
    <property type="entry name" value="Tet_transcr_reg_TetR-rel_C_sf"/>
</dbReference>
<dbReference type="Gene3D" id="1.10.357.10">
    <property type="entry name" value="Tetracycline Repressor, domain 2"/>
    <property type="match status" value="1"/>
</dbReference>
<dbReference type="InterPro" id="IPR001647">
    <property type="entry name" value="HTH_TetR"/>
</dbReference>